<evidence type="ECO:0000313" key="3">
    <source>
        <dbReference type="Proteomes" id="UP000651837"/>
    </source>
</evidence>
<name>A0ABR7VZM0_9FLAO</name>
<accession>A0ABR7VZM0</accession>
<gene>
    <name evidence="2" type="ORF">HZY62_12465</name>
</gene>
<dbReference type="Pfam" id="PF13649">
    <property type="entry name" value="Methyltransf_25"/>
    <property type="match status" value="1"/>
</dbReference>
<feature type="domain" description="Methyltransferase" evidence="1">
    <location>
        <begin position="40"/>
        <end position="129"/>
    </location>
</feature>
<keyword evidence="3" id="KW-1185">Reference proteome</keyword>
<protein>
    <submittedName>
        <fullName evidence="2">Class I SAM-dependent methyltransferase</fullName>
    </submittedName>
</protein>
<keyword evidence="2" id="KW-0808">Transferase</keyword>
<proteinExistence type="predicted"/>
<keyword evidence="2" id="KW-0489">Methyltransferase</keyword>
<reference evidence="2 3" key="1">
    <citation type="submission" date="2020-07" db="EMBL/GenBank/DDBJ databases">
        <title>The draft genome sequence of Maribacter polysiphoniae KCTC 22021.</title>
        <authorList>
            <person name="Mu L."/>
        </authorList>
    </citation>
    <scope>NUCLEOTIDE SEQUENCE [LARGE SCALE GENOMIC DNA]</scope>
    <source>
        <strain evidence="2 3">KCTC 22021</strain>
    </source>
</reference>
<dbReference type="EMBL" id="JACWLN010000005">
    <property type="protein sequence ID" value="MBD1261409.1"/>
    <property type="molecule type" value="Genomic_DNA"/>
</dbReference>
<dbReference type="Gene3D" id="3.40.50.150">
    <property type="entry name" value="Vaccinia Virus protein VP39"/>
    <property type="match status" value="1"/>
</dbReference>
<dbReference type="GO" id="GO:0032259">
    <property type="term" value="P:methylation"/>
    <property type="evidence" value="ECO:0007669"/>
    <property type="project" value="UniProtKB-KW"/>
</dbReference>
<evidence type="ECO:0000259" key="1">
    <source>
        <dbReference type="Pfam" id="PF13649"/>
    </source>
</evidence>
<dbReference type="GO" id="GO:0008168">
    <property type="term" value="F:methyltransferase activity"/>
    <property type="evidence" value="ECO:0007669"/>
    <property type="project" value="UniProtKB-KW"/>
</dbReference>
<organism evidence="2 3">
    <name type="scientific">Maribacter polysiphoniae</name>
    <dbReference type="NCBI Taxonomy" id="429344"/>
    <lineage>
        <taxon>Bacteria</taxon>
        <taxon>Pseudomonadati</taxon>
        <taxon>Bacteroidota</taxon>
        <taxon>Flavobacteriia</taxon>
        <taxon>Flavobacteriales</taxon>
        <taxon>Flavobacteriaceae</taxon>
        <taxon>Maribacter</taxon>
    </lineage>
</organism>
<comment type="caution">
    <text evidence="2">The sequence shown here is derived from an EMBL/GenBank/DDBJ whole genome shotgun (WGS) entry which is preliminary data.</text>
</comment>
<evidence type="ECO:0000313" key="2">
    <source>
        <dbReference type="EMBL" id="MBD1261409.1"/>
    </source>
</evidence>
<dbReference type="InterPro" id="IPR041698">
    <property type="entry name" value="Methyltransf_25"/>
</dbReference>
<dbReference type="SUPFAM" id="SSF53335">
    <property type="entry name" value="S-adenosyl-L-methionine-dependent methyltransferases"/>
    <property type="match status" value="1"/>
</dbReference>
<dbReference type="InterPro" id="IPR029063">
    <property type="entry name" value="SAM-dependent_MTases_sf"/>
</dbReference>
<dbReference type="Proteomes" id="UP000651837">
    <property type="component" value="Unassembled WGS sequence"/>
</dbReference>
<sequence>MNTMWDDRYAGEEYVYGTEPNTFFKSTIDQQNLSGRILLPGEGEGRNAVYAAKSGLQVSAFDISMEGRNKALKLAEKEKVMIHYEVGEFFDLSLVNKEYDAAALIFAHFPPQIASKYHHKIADLLKPGGLLILEGFSVGHLALRKLNPAVGGPGNMDMLFSKDSIQRDFPNFEILQLEEVDVELKEGDFHNGISKVIRFIGKKTG</sequence>
<dbReference type="CDD" id="cd02440">
    <property type="entry name" value="AdoMet_MTases"/>
    <property type="match status" value="1"/>
</dbReference>